<dbReference type="Proteomes" id="UP000255317">
    <property type="component" value="Unassembled WGS sequence"/>
</dbReference>
<comment type="caution">
    <text evidence="1">The sequence shown here is derived from an EMBL/GenBank/DDBJ whole genome shotgun (WGS) entry which is preliminary data.</text>
</comment>
<organism evidence="1 2">
    <name type="scientific">Marinirhabdus gelatinilytica</name>
    <dbReference type="NCBI Taxonomy" id="1703343"/>
    <lineage>
        <taxon>Bacteria</taxon>
        <taxon>Pseudomonadati</taxon>
        <taxon>Bacteroidota</taxon>
        <taxon>Flavobacteriia</taxon>
        <taxon>Flavobacteriales</taxon>
        <taxon>Flavobacteriaceae</taxon>
    </lineage>
</organism>
<keyword evidence="2" id="KW-1185">Reference proteome</keyword>
<evidence type="ECO:0000313" key="2">
    <source>
        <dbReference type="Proteomes" id="UP000255317"/>
    </source>
</evidence>
<dbReference type="AlphaFoldDB" id="A0A370Q2E0"/>
<dbReference type="EMBL" id="QRAO01000024">
    <property type="protein sequence ID" value="RDK82532.1"/>
    <property type="molecule type" value="Genomic_DNA"/>
</dbReference>
<feature type="non-terminal residue" evidence="1">
    <location>
        <position position="42"/>
    </location>
</feature>
<evidence type="ECO:0000313" key="1">
    <source>
        <dbReference type="EMBL" id="RDK82532.1"/>
    </source>
</evidence>
<sequence>MIYYWLHLIYIYIGSNFFWKKIDLDSDLTRIRRVSILDCDSL</sequence>
<proteinExistence type="predicted"/>
<gene>
    <name evidence="1" type="ORF">C8D94_1241</name>
</gene>
<protein>
    <submittedName>
        <fullName evidence="1">Uncharacterized protein</fullName>
    </submittedName>
</protein>
<reference evidence="1 2" key="1">
    <citation type="submission" date="2018-07" db="EMBL/GenBank/DDBJ databases">
        <title>Genomic Encyclopedia of Type Strains, Phase IV (KMG-IV): sequencing the most valuable type-strain genomes for metagenomic binning, comparative biology and taxonomic classification.</title>
        <authorList>
            <person name="Goeker M."/>
        </authorList>
    </citation>
    <scope>NUCLEOTIDE SEQUENCE [LARGE SCALE GENOMIC DNA]</scope>
    <source>
        <strain evidence="1 2">DSM 101478</strain>
    </source>
</reference>
<name>A0A370Q2E0_9FLAO</name>
<accession>A0A370Q2E0</accession>